<evidence type="ECO:0000313" key="3">
    <source>
        <dbReference type="Proteomes" id="UP000756530"/>
    </source>
</evidence>
<comment type="caution">
    <text evidence="2">The sequence shown here is derived from an EMBL/GenBank/DDBJ whole genome shotgun (WGS) entry which is preliminary data.</text>
</comment>
<protein>
    <submittedName>
        <fullName evidence="2">Uncharacterized protein</fullName>
    </submittedName>
</protein>
<reference evidence="2 3" key="1">
    <citation type="submission" date="2021-05" db="EMBL/GenBank/DDBJ databases">
        <title>Culturable bacteria isolated from Daya Bay.</title>
        <authorList>
            <person name="Zheng W."/>
            <person name="Yu S."/>
            <person name="Huang Y."/>
        </authorList>
    </citation>
    <scope>NUCLEOTIDE SEQUENCE [LARGE SCALE GENOMIC DNA]</scope>
    <source>
        <strain evidence="2 3">DP4N28-5</strain>
    </source>
</reference>
<keyword evidence="3" id="KW-1185">Reference proteome</keyword>
<proteinExistence type="predicted"/>
<keyword evidence="1" id="KW-0732">Signal</keyword>
<organism evidence="2 3">
    <name type="scientific">Maritimibacter dapengensis</name>
    <dbReference type="NCBI Taxonomy" id="2836868"/>
    <lineage>
        <taxon>Bacteria</taxon>
        <taxon>Pseudomonadati</taxon>
        <taxon>Pseudomonadota</taxon>
        <taxon>Alphaproteobacteria</taxon>
        <taxon>Rhodobacterales</taxon>
        <taxon>Roseobacteraceae</taxon>
        <taxon>Maritimibacter</taxon>
    </lineage>
</organism>
<dbReference type="Proteomes" id="UP000756530">
    <property type="component" value="Unassembled WGS sequence"/>
</dbReference>
<accession>A0ABS6T0G3</accession>
<evidence type="ECO:0000256" key="1">
    <source>
        <dbReference type="SAM" id="SignalP"/>
    </source>
</evidence>
<feature type="chain" id="PRO_5047094890" evidence="1">
    <location>
        <begin position="18"/>
        <end position="148"/>
    </location>
</feature>
<feature type="signal peptide" evidence="1">
    <location>
        <begin position="1"/>
        <end position="17"/>
    </location>
</feature>
<evidence type="ECO:0000313" key="2">
    <source>
        <dbReference type="EMBL" id="MBV7378728.1"/>
    </source>
</evidence>
<sequence length="148" mass="15808">MKRIFMAAVCLPLPLLAQNEEVHPYTKANISPVGFSYEDAAEDGCWTNAGEAAGIARAALEKQGIAFTDGDDAKTVLHLFIDAERSGGGCYGNSRLDLRGEVEWEGQPIMVVLRESGANFIGQANLDGVVPLLVDHMVGTDLGAFPDE</sequence>
<name>A0ABS6T0G3_9RHOB</name>
<dbReference type="EMBL" id="JAHUZE010000002">
    <property type="protein sequence ID" value="MBV7378728.1"/>
    <property type="molecule type" value="Genomic_DNA"/>
</dbReference>
<gene>
    <name evidence="2" type="ORF">KJP28_07295</name>
</gene>
<dbReference type="RefSeq" id="WP_218391911.1">
    <property type="nucleotide sequence ID" value="NZ_JAHUZE010000002.1"/>
</dbReference>